<feature type="transmembrane region" description="Helical" evidence="1">
    <location>
        <begin position="38"/>
        <end position="64"/>
    </location>
</feature>
<protein>
    <submittedName>
        <fullName evidence="2">Uncharacterized protein</fullName>
    </submittedName>
</protein>
<proteinExistence type="predicted"/>
<dbReference type="AlphaFoldDB" id="A0A2P2PWV8"/>
<dbReference type="EMBL" id="GGEC01078743">
    <property type="protein sequence ID" value="MBX59227.1"/>
    <property type="molecule type" value="Transcribed_RNA"/>
</dbReference>
<evidence type="ECO:0000313" key="2">
    <source>
        <dbReference type="EMBL" id="MBX59227.1"/>
    </source>
</evidence>
<keyword evidence="1" id="KW-0472">Membrane</keyword>
<keyword evidence="1" id="KW-0812">Transmembrane</keyword>
<evidence type="ECO:0000256" key="1">
    <source>
        <dbReference type="SAM" id="Phobius"/>
    </source>
</evidence>
<reference evidence="2" key="1">
    <citation type="submission" date="2018-02" db="EMBL/GenBank/DDBJ databases">
        <title>Rhizophora mucronata_Transcriptome.</title>
        <authorList>
            <person name="Meera S.P."/>
            <person name="Sreeshan A."/>
            <person name="Augustine A."/>
        </authorList>
    </citation>
    <scope>NUCLEOTIDE SEQUENCE</scope>
    <source>
        <tissue evidence="2">Leaf</tissue>
    </source>
</reference>
<keyword evidence="1" id="KW-1133">Transmembrane helix</keyword>
<name>A0A2P2PWV8_RHIMU</name>
<sequence>MFLVLYFNIYHTLPCTSVCAPYAAHKIPLHLLDCKTCMIFFFSCSYLKLCLWCIPPSAMLFFLFSEF</sequence>
<accession>A0A2P2PWV8</accession>
<organism evidence="2">
    <name type="scientific">Rhizophora mucronata</name>
    <name type="common">Asiatic mangrove</name>
    <dbReference type="NCBI Taxonomy" id="61149"/>
    <lineage>
        <taxon>Eukaryota</taxon>
        <taxon>Viridiplantae</taxon>
        <taxon>Streptophyta</taxon>
        <taxon>Embryophyta</taxon>
        <taxon>Tracheophyta</taxon>
        <taxon>Spermatophyta</taxon>
        <taxon>Magnoliopsida</taxon>
        <taxon>eudicotyledons</taxon>
        <taxon>Gunneridae</taxon>
        <taxon>Pentapetalae</taxon>
        <taxon>rosids</taxon>
        <taxon>fabids</taxon>
        <taxon>Malpighiales</taxon>
        <taxon>Rhizophoraceae</taxon>
        <taxon>Rhizophora</taxon>
    </lineage>
</organism>